<protein>
    <recommendedName>
        <fullName evidence="3">Nuclear transport factor 2 family protein</fullName>
    </recommendedName>
</protein>
<accession>A0ABS0D304</accession>
<proteinExistence type="predicted"/>
<dbReference type="Proteomes" id="UP000702209">
    <property type="component" value="Unassembled WGS sequence"/>
</dbReference>
<keyword evidence="2" id="KW-1185">Reference proteome</keyword>
<feature type="non-terminal residue" evidence="1">
    <location>
        <position position="1"/>
    </location>
</feature>
<evidence type="ECO:0000313" key="1">
    <source>
        <dbReference type="EMBL" id="MBF6303222.1"/>
    </source>
</evidence>
<name>A0ABS0D304_9NOCA</name>
<feature type="non-terminal residue" evidence="1">
    <location>
        <position position="87"/>
    </location>
</feature>
<dbReference type="RefSeq" id="WP_195134352.1">
    <property type="nucleotide sequence ID" value="NZ_JADLQX010000310.1"/>
</dbReference>
<dbReference type="SUPFAM" id="SSF52777">
    <property type="entry name" value="CoA-dependent acyltransferases"/>
    <property type="match status" value="1"/>
</dbReference>
<dbReference type="Gene3D" id="3.30.559.30">
    <property type="entry name" value="Nonribosomal peptide synthetase, condensation domain"/>
    <property type="match status" value="1"/>
</dbReference>
<organism evidence="1 2">
    <name type="scientific">Nocardia amamiensis</name>
    <dbReference type="NCBI Taxonomy" id="404578"/>
    <lineage>
        <taxon>Bacteria</taxon>
        <taxon>Bacillati</taxon>
        <taxon>Actinomycetota</taxon>
        <taxon>Actinomycetes</taxon>
        <taxon>Mycobacteriales</taxon>
        <taxon>Nocardiaceae</taxon>
        <taxon>Nocardia</taxon>
    </lineage>
</organism>
<evidence type="ECO:0008006" key="3">
    <source>
        <dbReference type="Google" id="ProtNLM"/>
    </source>
</evidence>
<evidence type="ECO:0000313" key="2">
    <source>
        <dbReference type="Proteomes" id="UP000702209"/>
    </source>
</evidence>
<dbReference type="EMBL" id="JADLQX010000310">
    <property type="protein sequence ID" value="MBF6303222.1"/>
    <property type="molecule type" value="Genomic_DNA"/>
</dbReference>
<gene>
    <name evidence="1" type="ORF">IU459_37930</name>
</gene>
<comment type="caution">
    <text evidence="1">The sequence shown here is derived from an EMBL/GenBank/DDBJ whole genome shotgun (WGS) entry which is preliminary data.</text>
</comment>
<sequence>SEVPGAETAMDAELVYATDLFDGAFAGTFAERFVRVLHGVAAEPDLPIGDIALLDQQERVKVVWQWNATAYAVDPSATLVSLFEAQV</sequence>
<reference evidence="1 2" key="1">
    <citation type="submission" date="2020-10" db="EMBL/GenBank/DDBJ databases">
        <title>Identification of Nocardia species via Next-generation sequencing and recognition of intraspecies genetic diversity.</title>
        <authorList>
            <person name="Li P."/>
            <person name="Li P."/>
            <person name="Lu B."/>
        </authorList>
    </citation>
    <scope>NUCLEOTIDE SEQUENCE [LARGE SCALE GENOMIC DNA]</scope>
    <source>
        <strain evidence="1 2">BJ06-0157</strain>
    </source>
</reference>